<dbReference type="InterPro" id="IPR010982">
    <property type="entry name" value="Lambda_DNA-bd_dom_sf"/>
</dbReference>
<name>A0A6N9YIP1_9ACTN</name>
<proteinExistence type="predicted"/>
<reference evidence="2 3" key="1">
    <citation type="submission" date="2020-02" db="EMBL/GenBank/DDBJ databases">
        <authorList>
            <person name="Li X.-J."/>
            <person name="Feng X.-M."/>
        </authorList>
    </citation>
    <scope>NUCLEOTIDE SEQUENCE [LARGE SCALE GENOMIC DNA]</scope>
    <source>
        <strain evidence="2 3">CGMCC 4.7225</strain>
    </source>
</reference>
<evidence type="ECO:0000313" key="2">
    <source>
        <dbReference type="EMBL" id="NED94805.1"/>
    </source>
</evidence>
<dbReference type="Pfam" id="PF17765">
    <property type="entry name" value="MLTR_LBD"/>
    <property type="match status" value="1"/>
</dbReference>
<organism evidence="2 3">
    <name type="scientific">Phytoactinopolyspora alkaliphila</name>
    <dbReference type="NCBI Taxonomy" id="1783498"/>
    <lineage>
        <taxon>Bacteria</taxon>
        <taxon>Bacillati</taxon>
        <taxon>Actinomycetota</taxon>
        <taxon>Actinomycetes</taxon>
        <taxon>Jiangellales</taxon>
        <taxon>Jiangellaceae</taxon>
        <taxon>Phytoactinopolyspora</taxon>
    </lineage>
</organism>
<dbReference type="AlphaFoldDB" id="A0A6N9YIP1"/>
<dbReference type="SUPFAM" id="SSF47413">
    <property type="entry name" value="lambda repressor-like DNA-binding domains"/>
    <property type="match status" value="1"/>
</dbReference>
<dbReference type="GO" id="GO:0003677">
    <property type="term" value="F:DNA binding"/>
    <property type="evidence" value="ECO:0007669"/>
    <property type="project" value="InterPro"/>
</dbReference>
<keyword evidence="3" id="KW-1185">Reference proteome</keyword>
<dbReference type="PROSITE" id="PS50943">
    <property type="entry name" value="HTH_CROC1"/>
    <property type="match status" value="1"/>
</dbReference>
<protein>
    <submittedName>
        <fullName evidence="2">Helix-turn-helix transcriptional regulator</fullName>
    </submittedName>
</protein>
<dbReference type="InterPro" id="IPR001387">
    <property type="entry name" value="Cro/C1-type_HTH"/>
</dbReference>
<dbReference type="PANTHER" id="PTHR35010">
    <property type="entry name" value="BLL4672 PROTEIN-RELATED"/>
    <property type="match status" value="1"/>
</dbReference>
<dbReference type="InterPro" id="IPR041413">
    <property type="entry name" value="MLTR_LBD"/>
</dbReference>
<comment type="caution">
    <text evidence="2">The sequence shown here is derived from an EMBL/GenBank/DDBJ whole genome shotgun (WGS) entry which is preliminary data.</text>
</comment>
<dbReference type="Gene3D" id="3.30.450.180">
    <property type="match status" value="1"/>
</dbReference>
<accession>A0A6N9YIP1</accession>
<evidence type="ECO:0000313" key="3">
    <source>
        <dbReference type="Proteomes" id="UP000469185"/>
    </source>
</evidence>
<dbReference type="Proteomes" id="UP000469185">
    <property type="component" value="Unassembled WGS sequence"/>
</dbReference>
<dbReference type="RefSeq" id="WP_163816856.1">
    <property type="nucleotide sequence ID" value="NZ_JAAGOB010000002.1"/>
</dbReference>
<dbReference type="Gene3D" id="1.10.260.40">
    <property type="entry name" value="lambda repressor-like DNA-binding domains"/>
    <property type="match status" value="1"/>
</dbReference>
<dbReference type="SMART" id="SM00530">
    <property type="entry name" value="HTH_XRE"/>
    <property type="match status" value="1"/>
</dbReference>
<gene>
    <name evidence="2" type="ORF">G1H11_05720</name>
</gene>
<dbReference type="PANTHER" id="PTHR35010:SF4">
    <property type="entry name" value="BLL5781 PROTEIN"/>
    <property type="match status" value="1"/>
</dbReference>
<dbReference type="CDD" id="cd00093">
    <property type="entry name" value="HTH_XRE"/>
    <property type="match status" value="1"/>
</dbReference>
<sequence length="259" mass="28743">MTVVDISAPVGQSLRWWRERRRLTQLELSLHAEVSARHISFIETGRSAPTAAMILRLAECLDVPLRDRNAMLLSAGFAPAYSQRRLSDPPLSVVNEAINRILDAHAPYPALVVDRRWNLVAANDAIHVLMAGAAPFLLEPPVNVLHLTFHPDGLAARIANLSEWRDHIFARLQLDHEKTADPQLGQLIDELRAYPAPPPGHGTSAPSLVVPCRLRTDDGLISMFSMTTVFGTPADVTVSELAIETFYPEDEFTAAYFRR</sequence>
<dbReference type="Pfam" id="PF01381">
    <property type="entry name" value="HTH_3"/>
    <property type="match status" value="1"/>
</dbReference>
<dbReference type="EMBL" id="JAAGOB010000002">
    <property type="protein sequence ID" value="NED94805.1"/>
    <property type="molecule type" value="Genomic_DNA"/>
</dbReference>
<feature type="domain" description="HTH cro/C1-type" evidence="1">
    <location>
        <begin position="14"/>
        <end position="68"/>
    </location>
</feature>
<evidence type="ECO:0000259" key="1">
    <source>
        <dbReference type="PROSITE" id="PS50943"/>
    </source>
</evidence>